<evidence type="ECO:0000313" key="1">
    <source>
        <dbReference type="EMBL" id="SUJ20519.1"/>
    </source>
</evidence>
<organism evidence="1 2">
    <name type="scientific">Sphingobacterium spiritivorum</name>
    <name type="common">Flavobacterium spiritivorum</name>
    <dbReference type="NCBI Taxonomy" id="258"/>
    <lineage>
        <taxon>Bacteria</taxon>
        <taxon>Pseudomonadati</taxon>
        <taxon>Bacteroidota</taxon>
        <taxon>Sphingobacteriia</taxon>
        <taxon>Sphingobacteriales</taxon>
        <taxon>Sphingobacteriaceae</taxon>
        <taxon>Sphingobacterium</taxon>
    </lineage>
</organism>
<reference evidence="1 2" key="1">
    <citation type="submission" date="2018-06" db="EMBL/GenBank/DDBJ databases">
        <authorList>
            <consortium name="Pathogen Informatics"/>
            <person name="Doyle S."/>
        </authorList>
    </citation>
    <scope>NUCLEOTIDE SEQUENCE [LARGE SCALE GENOMIC DNA]</scope>
    <source>
        <strain evidence="1 2">NCTC11388</strain>
    </source>
</reference>
<accession>A0A380CH86</accession>
<protein>
    <submittedName>
        <fullName evidence="1">Uncharacterized protein</fullName>
    </submittedName>
</protein>
<dbReference type="AlphaFoldDB" id="A0A380CH86"/>
<dbReference type="EMBL" id="UGYW01000002">
    <property type="protein sequence ID" value="SUJ20519.1"/>
    <property type="molecule type" value="Genomic_DNA"/>
</dbReference>
<dbReference type="Proteomes" id="UP000254893">
    <property type="component" value="Unassembled WGS sequence"/>
</dbReference>
<proteinExistence type="predicted"/>
<evidence type="ECO:0000313" key="2">
    <source>
        <dbReference type="Proteomes" id="UP000254893"/>
    </source>
</evidence>
<sequence>MDDYWMYPSTIIDFFSSRIRAELTSFNVYFHCIHVCLPFINADASWQSRSQATKFRNY</sequence>
<name>A0A380CH86_SPHSI</name>
<gene>
    <name evidence="1" type="ORF">NCTC11388_03026</name>
</gene>